<comment type="subcellular location">
    <subcellularLocation>
        <location evidence="1">Cell membrane</location>
    </subcellularLocation>
</comment>
<name>A0A939IXR5_9CORY</name>
<comment type="caution">
    <text evidence="11">The sequence shown here is derived from an EMBL/GenBank/DDBJ whole genome shotgun (WGS) entry which is preliminary data.</text>
</comment>
<evidence type="ECO:0000256" key="1">
    <source>
        <dbReference type="ARBA" id="ARBA00004236"/>
    </source>
</evidence>
<dbReference type="CDD" id="cd00761">
    <property type="entry name" value="Glyco_tranf_GTA_type"/>
    <property type="match status" value="1"/>
</dbReference>
<protein>
    <recommendedName>
        <fullName evidence="9">4,4'-diaponeurosporenoate glycosyltransferase</fullName>
    </recommendedName>
</protein>
<evidence type="ECO:0000256" key="4">
    <source>
        <dbReference type="ARBA" id="ARBA00022679"/>
    </source>
</evidence>
<keyword evidence="5" id="KW-0472">Membrane</keyword>
<keyword evidence="4" id="KW-0808">Transferase</keyword>
<dbReference type="GO" id="GO:0005886">
    <property type="term" value="C:plasma membrane"/>
    <property type="evidence" value="ECO:0007669"/>
    <property type="project" value="UniProtKB-SubCell"/>
</dbReference>
<dbReference type="AlphaFoldDB" id="A0A939IXR5"/>
<dbReference type="SUPFAM" id="SSF53448">
    <property type="entry name" value="Nucleotide-diphospho-sugar transferases"/>
    <property type="match status" value="1"/>
</dbReference>
<accession>A0A939IXR5</accession>
<evidence type="ECO:0000256" key="6">
    <source>
        <dbReference type="ARBA" id="ARBA00037281"/>
    </source>
</evidence>
<evidence type="ECO:0000256" key="8">
    <source>
        <dbReference type="ARBA" id="ARBA00038120"/>
    </source>
</evidence>
<evidence type="ECO:0000259" key="10">
    <source>
        <dbReference type="Pfam" id="PF00535"/>
    </source>
</evidence>
<dbReference type="EMBL" id="JAFLEQ010000011">
    <property type="protein sequence ID" value="MBN9644333.1"/>
    <property type="molecule type" value="Genomic_DNA"/>
</dbReference>
<organism evidence="11 12">
    <name type="scientific">Corynebacterium mendelii</name>
    <dbReference type="NCBI Taxonomy" id="2765362"/>
    <lineage>
        <taxon>Bacteria</taxon>
        <taxon>Bacillati</taxon>
        <taxon>Actinomycetota</taxon>
        <taxon>Actinomycetes</taxon>
        <taxon>Mycobacteriales</taxon>
        <taxon>Corynebacteriaceae</taxon>
        <taxon>Corynebacterium</taxon>
    </lineage>
</organism>
<dbReference type="Pfam" id="PF00535">
    <property type="entry name" value="Glycos_transf_2"/>
    <property type="match status" value="1"/>
</dbReference>
<sequence>MTERFPAGHGSNRRLSVVIPCLDDAELLRRALSGFARQTRPADEIIVVDNGCTDHSAAVAASFGARVVPEARRGITFATGTGFSAATGDVMLRTDADVVPGPDFIARLHRTWDAVDSQAGSGGREVVAVTGSGHFMLPDPAGRVSSALYLGAYRRSVGLALGHQPMFGTNYCIRRSFWEQVKDTVDFTDTVVHEDMQLSFTLTPDQTVWLQKDLVLEMDPRALVGAGQIARRFLRGMHTITVNWSKQPPWVRLAERGRLPAPLRQLV</sequence>
<keyword evidence="12" id="KW-1185">Reference proteome</keyword>
<proteinExistence type="inferred from homology"/>
<evidence type="ECO:0000313" key="12">
    <source>
        <dbReference type="Proteomes" id="UP000664332"/>
    </source>
</evidence>
<evidence type="ECO:0000256" key="2">
    <source>
        <dbReference type="ARBA" id="ARBA00022475"/>
    </source>
</evidence>
<dbReference type="PANTHER" id="PTHR43646:SF2">
    <property type="entry name" value="GLYCOSYLTRANSFERASE 2-LIKE DOMAIN-CONTAINING PROTEIN"/>
    <property type="match status" value="1"/>
</dbReference>
<gene>
    <name evidence="11" type="ORF">JZY06_06875</name>
</gene>
<dbReference type="RefSeq" id="WP_207278821.1">
    <property type="nucleotide sequence ID" value="NZ_JAFLEQ010000011.1"/>
</dbReference>
<comment type="function">
    <text evidence="6">Catalyzes the glycosylation of 4,4'-diaponeurosporenoate, i.e. the esterification of glucose at the C1'' position with the carboxyl group of 4,4'-diaponeurosporenic acid, to form glycosyl-4,4'-diaponeurosporenoate. This is a step in the biosynthesis of staphyloxanthin, an orange pigment present in most staphylococci strains.</text>
</comment>
<evidence type="ECO:0000256" key="3">
    <source>
        <dbReference type="ARBA" id="ARBA00022676"/>
    </source>
</evidence>
<comment type="pathway">
    <text evidence="7">Carotenoid biosynthesis; staphyloxanthin biosynthesis; staphyloxanthin from farnesyl diphosphate: step 4/5.</text>
</comment>
<dbReference type="PANTHER" id="PTHR43646">
    <property type="entry name" value="GLYCOSYLTRANSFERASE"/>
    <property type="match status" value="1"/>
</dbReference>
<dbReference type="Gene3D" id="3.90.550.10">
    <property type="entry name" value="Spore Coat Polysaccharide Biosynthesis Protein SpsA, Chain A"/>
    <property type="match status" value="1"/>
</dbReference>
<reference evidence="11" key="1">
    <citation type="submission" date="2021-03" db="EMBL/GenBank/DDBJ databases">
        <authorList>
            <person name="Sun Q."/>
        </authorList>
    </citation>
    <scope>NUCLEOTIDE SEQUENCE</scope>
    <source>
        <strain evidence="11">CCM 8862</strain>
    </source>
</reference>
<dbReference type="GO" id="GO:0016757">
    <property type="term" value="F:glycosyltransferase activity"/>
    <property type="evidence" value="ECO:0007669"/>
    <property type="project" value="UniProtKB-KW"/>
</dbReference>
<dbReference type="InterPro" id="IPR001173">
    <property type="entry name" value="Glyco_trans_2-like"/>
</dbReference>
<evidence type="ECO:0000256" key="5">
    <source>
        <dbReference type="ARBA" id="ARBA00023136"/>
    </source>
</evidence>
<keyword evidence="2" id="KW-1003">Cell membrane</keyword>
<evidence type="ECO:0000256" key="7">
    <source>
        <dbReference type="ARBA" id="ARBA00037904"/>
    </source>
</evidence>
<evidence type="ECO:0000313" key="11">
    <source>
        <dbReference type="EMBL" id="MBN9644333.1"/>
    </source>
</evidence>
<comment type="similarity">
    <text evidence="8">Belongs to the glycosyltransferase 2 family. CrtQ subfamily.</text>
</comment>
<feature type="domain" description="Glycosyltransferase 2-like" evidence="10">
    <location>
        <begin position="16"/>
        <end position="114"/>
    </location>
</feature>
<dbReference type="InterPro" id="IPR029044">
    <property type="entry name" value="Nucleotide-diphossugar_trans"/>
</dbReference>
<keyword evidence="3" id="KW-0328">Glycosyltransferase</keyword>
<evidence type="ECO:0000256" key="9">
    <source>
        <dbReference type="ARBA" id="ARBA00040345"/>
    </source>
</evidence>
<dbReference type="Proteomes" id="UP000664332">
    <property type="component" value="Unassembled WGS sequence"/>
</dbReference>